<dbReference type="EMBL" id="MU793365">
    <property type="protein sequence ID" value="KAJ3784731.1"/>
    <property type="molecule type" value="Genomic_DNA"/>
</dbReference>
<evidence type="ECO:0008006" key="4">
    <source>
        <dbReference type="Google" id="ProtNLM"/>
    </source>
</evidence>
<evidence type="ECO:0000256" key="1">
    <source>
        <dbReference type="SAM" id="MobiDB-lite"/>
    </source>
</evidence>
<feature type="compositionally biased region" description="Basic residues" evidence="1">
    <location>
        <begin position="1"/>
        <end position="11"/>
    </location>
</feature>
<evidence type="ECO:0000313" key="2">
    <source>
        <dbReference type="EMBL" id="KAJ3784731.1"/>
    </source>
</evidence>
<dbReference type="AlphaFoldDB" id="A0AA38KRN3"/>
<dbReference type="Proteomes" id="UP001163798">
    <property type="component" value="Unassembled WGS sequence"/>
</dbReference>
<protein>
    <recommendedName>
        <fullName evidence="4">Clp1-like protein</fullName>
    </recommendedName>
</protein>
<feature type="region of interest" description="Disordered" evidence="1">
    <location>
        <begin position="1"/>
        <end position="56"/>
    </location>
</feature>
<gene>
    <name evidence="2" type="ORF">GGU10DRAFT_20787</name>
</gene>
<proteinExistence type="predicted"/>
<comment type="caution">
    <text evidence="2">The sequence shown here is derived from an EMBL/GenBank/DDBJ whole genome shotgun (WGS) entry which is preliminary data.</text>
</comment>
<feature type="compositionally biased region" description="Basic residues" evidence="1">
    <location>
        <begin position="27"/>
        <end position="38"/>
    </location>
</feature>
<organism evidence="2 3">
    <name type="scientific">Lentinula aff. detonsa</name>
    <dbReference type="NCBI Taxonomy" id="2804958"/>
    <lineage>
        <taxon>Eukaryota</taxon>
        <taxon>Fungi</taxon>
        <taxon>Dikarya</taxon>
        <taxon>Basidiomycota</taxon>
        <taxon>Agaricomycotina</taxon>
        <taxon>Agaricomycetes</taxon>
        <taxon>Agaricomycetidae</taxon>
        <taxon>Agaricales</taxon>
        <taxon>Marasmiineae</taxon>
        <taxon>Omphalotaceae</taxon>
        <taxon>Lentinula</taxon>
    </lineage>
</organism>
<sequence length="370" mass="40377">MIRALRARNFSKRPTENTPPVKPAPKSVRRTRTRKAKKNITAAKSDAEQAKKKAQKTAQPVRLNVVFYGNANGGADVEMQELPSTSQHPAIVPVTLPRALNQPPVSEPSEEAIAASTGPSYCGQPAAFVRDNLESSGPRSLRTLCSVVTQVDSAVLPKELDIVVNDPAATDYPTHMLAVYAPVPKKPENAPASWVPPKTDVKMYPVHSLFMAAHCAKLGPFPPSPTAFESSPASNEPRSITLPVRPLCLPSPSTFPYLLHYFYLRREEVLFRAFFPCEFSTQFVENCTSEEEIRSLATHIGRTFNPSIILKHAKVIHGVWQNACALGAFDDALWMAIDSAYEVIINALAIGTGNPRAVYVAKSPSPPMQA</sequence>
<reference evidence="2" key="1">
    <citation type="submission" date="2022-08" db="EMBL/GenBank/DDBJ databases">
        <authorList>
            <consortium name="DOE Joint Genome Institute"/>
            <person name="Min B."/>
            <person name="Riley R."/>
            <person name="Sierra-Patev S."/>
            <person name="Naranjo-Ortiz M."/>
            <person name="Looney B."/>
            <person name="Konkel Z."/>
            <person name="Slot J.C."/>
            <person name="Sakamoto Y."/>
            <person name="Steenwyk J.L."/>
            <person name="Rokas A."/>
            <person name="Carro J."/>
            <person name="Camarero S."/>
            <person name="Ferreira P."/>
            <person name="Molpeceres G."/>
            <person name="Ruiz-Duenas F.J."/>
            <person name="Serrano A."/>
            <person name="Henrissat B."/>
            <person name="Drula E."/>
            <person name="Hughes K.W."/>
            <person name="Mata J.L."/>
            <person name="Ishikawa N.K."/>
            <person name="Vargas-Isla R."/>
            <person name="Ushijima S."/>
            <person name="Smith C.A."/>
            <person name="Ahrendt S."/>
            <person name="Andreopoulos W."/>
            <person name="He G."/>
            <person name="Labutti K."/>
            <person name="Lipzen A."/>
            <person name="Ng V."/>
            <person name="Sandor L."/>
            <person name="Barry K."/>
            <person name="Martinez A.T."/>
            <person name="Xiao Y."/>
            <person name="Gibbons J.G."/>
            <person name="Terashima K."/>
            <person name="Hibbett D.S."/>
            <person name="Grigoriev I.V."/>
        </authorList>
    </citation>
    <scope>NUCLEOTIDE SEQUENCE</scope>
    <source>
        <strain evidence="2">TFB10291</strain>
    </source>
</reference>
<name>A0AA38KRN3_9AGAR</name>
<accession>A0AA38KRN3</accession>
<evidence type="ECO:0000313" key="3">
    <source>
        <dbReference type="Proteomes" id="UP001163798"/>
    </source>
</evidence>
<keyword evidence="3" id="KW-1185">Reference proteome</keyword>